<dbReference type="GeneID" id="93809291"/>
<dbReference type="STRING" id="38313.GCA_000947195_02249"/>
<dbReference type="Proteomes" id="UP000254069">
    <property type="component" value="Unassembled WGS sequence"/>
</dbReference>
<evidence type="ECO:0000313" key="1">
    <source>
        <dbReference type="EMBL" id="BCV45182.1"/>
    </source>
</evidence>
<dbReference type="EMBL" id="UGYO01000002">
    <property type="protein sequence ID" value="SUJ06390.1"/>
    <property type="molecule type" value="Genomic_DNA"/>
</dbReference>
<protein>
    <submittedName>
        <fullName evidence="2">Uncharacterized protein</fullName>
    </submittedName>
</protein>
<dbReference type="AlphaFoldDB" id="A0A2T3GZN0"/>
<dbReference type="RefSeq" id="WP_025010425.1">
    <property type="nucleotide sequence ID" value="NZ_AP024609.1"/>
</dbReference>
<keyword evidence="3" id="KW-1185">Reference proteome</keyword>
<proteinExistence type="predicted"/>
<dbReference type="EMBL" id="AP024613">
    <property type="protein sequence ID" value="BCV45182.1"/>
    <property type="molecule type" value="Genomic_DNA"/>
</dbReference>
<dbReference type="PROSITE" id="PS51257">
    <property type="entry name" value="PROKAR_LIPOPROTEIN"/>
    <property type="match status" value="1"/>
</dbReference>
<evidence type="ECO:0000313" key="2">
    <source>
        <dbReference type="EMBL" id="SUJ06390.1"/>
    </source>
</evidence>
<evidence type="ECO:0000313" key="3">
    <source>
        <dbReference type="Proteomes" id="UP000254069"/>
    </source>
</evidence>
<reference evidence="2 3" key="1">
    <citation type="submission" date="2018-06" db="EMBL/GenBank/DDBJ databases">
        <authorList>
            <consortium name="Pathogen Informatics"/>
            <person name="Doyle S."/>
        </authorList>
    </citation>
    <scope>NUCLEOTIDE SEQUENCE [LARGE SCALE GENOMIC DNA]</scope>
    <source>
        <strain evidence="2 3">NCTC10738</strain>
    </source>
</reference>
<reference evidence="1" key="2">
    <citation type="submission" date="2021-05" db="EMBL/GenBank/DDBJ databases">
        <title>Molecular characterization for Shewanella algae harboring chromosomal blaOXA-55-like strains isolated from clinical and environment sample.</title>
        <authorList>
            <person name="Ohama Y."/>
            <person name="Aoki K."/>
            <person name="Harada S."/>
            <person name="Moriya K."/>
            <person name="Ishii Y."/>
            <person name="Tateda K."/>
        </authorList>
    </citation>
    <scope>NUCLEOTIDE SEQUENCE</scope>
    <source>
        <strain evidence="1">TUM17379</strain>
    </source>
</reference>
<accession>A0A2T3GZN0</accession>
<sequence length="139" mass="15582">MSQCQLKIGFFTLSPCGQPAVGSCSECQASVCEHHLDPKTGLCFQCAAKPLKVGKEVYEDPRSGTKYEQLSLQGVKPEDPLAGFALKQLYLGSAWYQLHTKHGSYNKEFDAEDFAAFELPVDEDDEQLPDYEYRDIYDS</sequence>
<dbReference type="Proteomes" id="UP000825078">
    <property type="component" value="Chromosome"/>
</dbReference>
<dbReference type="KEGG" id="salg:BS332_18350"/>
<accession>A0A380BSX7</accession>
<name>A0A2T3GZN0_9GAMM</name>
<organism evidence="2 3">
    <name type="scientific">Shewanella algae</name>
    <dbReference type="NCBI Taxonomy" id="38313"/>
    <lineage>
        <taxon>Bacteria</taxon>
        <taxon>Pseudomonadati</taxon>
        <taxon>Pseudomonadota</taxon>
        <taxon>Gammaproteobacteria</taxon>
        <taxon>Alteromonadales</taxon>
        <taxon>Shewanellaceae</taxon>
        <taxon>Shewanella</taxon>
    </lineage>
</organism>
<gene>
    <name evidence="2" type="ORF">NCTC10738_03863</name>
    <name evidence="1" type="ORF">TUM17379_22000</name>
</gene>